<evidence type="ECO:0000313" key="10">
    <source>
        <dbReference type="EMBL" id="OKL48706.1"/>
    </source>
</evidence>
<comment type="subcellular location">
    <subcellularLocation>
        <location evidence="8">Cell membrane</location>
        <topology evidence="8">Multi-pass membrane protein</topology>
    </subcellularLocation>
    <subcellularLocation>
        <location evidence="1">Membrane</location>
        <topology evidence="1">Multi-pass membrane protein</topology>
    </subcellularLocation>
</comment>
<dbReference type="GO" id="GO:0042371">
    <property type="term" value="P:vitamin K biosynthetic process"/>
    <property type="evidence" value="ECO:0007669"/>
    <property type="project" value="TreeGrafter"/>
</dbReference>
<evidence type="ECO:0000256" key="6">
    <source>
        <dbReference type="ARBA" id="ARBA00022989"/>
    </source>
</evidence>
<comment type="function">
    <text evidence="8">Conversion of 1,4-dihydroxy-2-naphthoate (DHNA) to demethylmenaquinone (DMK).</text>
</comment>
<comment type="catalytic activity">
    <reaction evidence="8">
        <text>an all-trans-polyprenyl diphosphate + 1,4-dihydroxy-2-naphthoate + H(+) = a 2-demethylmenaquinol + CO2 + diphosphate</text>
        <dbReference type="Rhea" id="RHEA:26478"/>
        <dbReference type="Rhea" id="RHEA-COMP:9563"/>
        <dbReference type="Rhea" id="RHEA-COMP:9564"/>
        <dbReference type="ChEBI" id="CHEBI:11173"/>
        <dbReference type="ChEBI" id="CHEBI:15378"/>
        <dbReference type="ChEBI" id="CHEBI:16526"/>
        <dbReference type="ChEBI" id="CHEBI:33019"/>
        <dbReference type="ChEBI" id="CHEBI:55437"/>
        <dbReference type="ChEBI" id="CHEBI:58914"/>
        <dbReference type="EC" id="2.5.1.74"/>
    </reaction>
</comment>
<dbReference type="GO" id="GO:0046428">
    <property type="term" value="F:1,4-dihydroxy-2-naphthoate polyprenyltransferase activity"/>
    <property type="evidence" value="ECO:0007669"/>
    <property type="project" value="UniProtKB-UniRule"/>
</dbReference>
<dbReference type="RefSeq" id="WP_075361735.1">
    <property type="nucleotide sequence ID" value="NZ_MPDM01000005.1"/>
</dbReference>
<dbReference type="PANTHER" id="PTHR13929:SF0">
    <property type="entry name" value="UBIA PRENYLTRANSFERASE DOMAIN-CONTAINING PROTEIN 1"/>
    <property type="match status" value="1"/>
</dbReference>
<comment type="similarity">
    <text evidence="8">Belongs to the MenA family. Type 1 subfamily.</text>
</comment>
<dbReference type="InterPro" id="IPR000537">
    <property type="entry name" value="UbiA_prenyltransferase"/>
</dbReference>
<proteinExistence type="inferred from homology"/>
<name>A0A1Q5PME5_9ACTO</name>
<evidence type="ECO:0000256" key="7">
    <source>
        <dbReference type="ARBA" id="ARBA00023136"/>
    </source>
</evidence>
<keyword evidence="5 8" id="KW-0812">Transmembrane</keyword>
<dbReference type="GO" id="GO:0005886">
    <property type="term" value="C:plasma membrane"/>
    <property type="evidence" value="ECO:0007669"/>
    <property type="project" value="UniProtKB-SubCell"/>
</dbReference>
<evidence type="ECO:0000313" key="11">
    <source>
        <dbReference type="Proteomes" id="UP000186465"/>
    </source>
</evidence>
<keyword evidence="7 8" id="KW-0472">Membrane</keyword>
<keyword evidence="11" id="KW-1185">Reference proteome</keyword>
<protein>
    <recommendedName>
        <fullName evidence="8 9">1,4-dihydroxy-2-naphthoate octaprenyltransferase</fullName>
        <shortName evidence="8">DHNA-octaprenyltransferase</shortName>
        <ecNumber evidence="8 9">2.5.1.74</ecNumber>
    </recommendedName>
</protein>
<dbReference type="InterPro" id="IPR044878">
    <property type="entry name" value="UbiA_sf"/>
</dbReference>
<sequence>MATVGDWIEGARLRTLPAAIAPVILGSAGAGALDSFYWDRALLALGVALALQVGVNYANDYSDGIRGTDDNRTGPPRLTGGKLAAPRTVLAAAFGCFALAGVLGLLLLYLSGAWWFLIPGILAVVAAWFYTGGKHPYGYYGLGEVMVMVFFGYLAVLGTTWTQAHAAPWWMWFAATGVGLLSADILMVNNLRDLASDKVSGKKTLAVRLGDKASRYWFIGIAMLAALSGVITVMGARGWWGAVSAFMLFPLCWLPTIPVRRGAKGMDLVAVLKMTGIVTVVYALVVGAWLLI</sequence>
<evidence type="ECO:0000256" key="8">
    <source>
        <dbReference type="HAMAP-Rule" id="MF_01937"/>
    </source>
</evidence>
<dbReference type="Pfam" id="PF01040">
    <property type="entry name" value="UbiA"/>
    <property type="match status" value="1"/>
</dbReference>
<comment type="caution">
    <text evidence="10">The sequence shown here is derived from an EMBL/GenBank/DDBJ whole genome shotgun (WGS) entry which is preliminary data.</text>
</comment>
<evidence type="ECO:0000256" key="3">
    <source>
        <dbReference type="ARBA" id="ARBA00022475"/>
    </source>
</evidence>
<comment type="pathway">
    <text evidence="8">Quinol/quinone metabolism; menaquinone biosynthesis; menaquinol from 1,4-dihydroxy-2-naphthoate: step 1/2.</text>
</comment>
<feature type="transmembrane region" description="Helical" evidence="8">
    <location>
        <begin position="213"/>
        <end position="233"/>
    </location>
</feature>
<dbReference type="Gene3D" id="1.10.357.140">
    <property type="entry name" value="UbiA prenyltransferase"/>
    <property type="match status" value="1"/>
</dbReference>
<accession>A0A1Q5PME5</accession>
<keyword evidence="3 8" id="KW-1003">Cell membrane</keyword>
<keyword evidence="2 8" id="KW-0474">Menaquinone biosynthesis</keyword>
<dbReference type="NCBIfam" id="TIGR00751">
    <property type="entry name" value="menA"/>
    <property type="match status" value="1"/>
</dbReference>
<dbReference type="UniPathway" id="UPA00079">
    <property type="reaction ID" value="UER00168"/>
</dbReference>
<feature type="transmembrane region" description="Helical" evidence="8">
    <location>
        <begin position="169"/>
        <end position="192"/>
    </location>
</feature>
<evidence type="ECO:0000256" key="5">
    <source>
        <dbReference type="ARBA" id="ARBA00022692"/>
    </source>
</evidence>
<dbReference type="PIRSF" id="PIRSF005355">
    <property type="entry name" value="UBIAD1"/>
    <property type="match status" value="1"/>
</dbReference>
<dbReference type="InterPro" id="IPR004657">
    <property type="entry name" value="MenA"/>
</dbReference>
<dbReference type="GO" id="GO:0009234">
    <property type="term" value="P:menaquinone biosynthetic process"/>
    <property type="evidence" value="ECO:0007669"/>
    <property type="project" value="UniProtKB-UniRule"/>
</dbReference>
<evidence type="ECO:0000256" key="1">
    <source>
        <dbReference type="ARBA" id="ARBA00004141"/>
    </source>
</evidence>
<dbReference type="NCBIfam" id="NF004751">
    <property type="entry name" value="PRK06080.1-3"/>
    <property type="match status" value="1"/>
</dbReference>
<dbReference type="PANTHER" id="PTHR13929">
    <property type="entry name" value="1,4-DIHYDROXY-2-NAPHTHOATE OCTAPRENYLTRANSFERASE"/>
    <property type="match status" value="1"/>
</dbReference>
<feature type="transmembrane region" description="Helical" evidence="8">
    <location>
        <begin position="137"/>
        <end position="157"/>
    </location>
</feature>
<evidence type="ECO:0000256" key="2">
    <source>
        <dbReference type="ARBA" id="ARBA00022428"/>
    </source>
</evidence>
<dbReference type="AlphaFoldDB" id="A0A1Q5PME5"/>
<dbReference type="CDD" id="cd13962">
    <property type="entry name" value="PT_UbiA_UBIAD1"/>
    <property type="match status" value="1"/>
</dbReference>
<feature type="transmembrane region" description="Helical" evidence="8">
    <location>
        <begin position="88"/>
        <end position="107"/>
    </location>
</feature>
<dbReference type="STRING" id="156892.BM477_05790"/>
<dbReference type="EC" id="2.5.1.74" evidence="8 9"/>
<dbReference type="InterPro" id="IPR026046">
    <property type="entry name" value="UBIAD1"/>
</dbReference>
<keyword evidence="6 8" id="KW-1133">Transmembrane helix</keyword>
<organism evidence="10 11">
    <name type="scientific">Boudabousia marimammalium</name>
    <dbReference type="NCBI Taxonomy" id="156892"/>
    <lineage>
        <taxon>Bacteria</taxon>
        <taxon>Bacillati</taxon>
        <taxon>Actinomycetota</taxon>
        <taxon>Actinomycetes</taxon>
        <taxon>Actinomycetales</taxon>
        <taxon>Actinomycetaceae</taxon>
        <taxon>Boudabousia</taxon>
    </lineage>
</organism>
<dbReference type="Proteomes" id="UP000186465">
    <property type="component" value="Unassembled WGS sequence"/>
</dbReference>
<dbReference type="EMBL" id="MPDM01000005">
    <property type="protein sequence ID" value="OKL48706.1"/>
    <property type="molecule type" value="Genomic_DNA"/>
</dbReference>
<gene>
    <name evidence="8" type="primary">menA</name>
    <name evidence="10" type="ORF">BM477_05790</name>
</gene>
<feature type="transmembrane region" description="Helical" evidence="8">
    <location>
        <begin position="113"/>
        <end position="130"/>
    </location>
</feature>
<feature type="transmembrane region" description="Helical" evidence="8">
    <location>
        <begin position="239"/>
        <end position="256"/>
    </location>
</feature>
<reference evidence="11" key="1">
    <citation type="submission" date="2016-11" db="EMBL/GenBank/DDBJ databases">
        <title>Actinomyces gypaetusis sp. nov. isolated from Gypaetus barbatus in Qinghai Tibet Plateau China.</title>
        <authorList>
            <person name="Meng X."/>
        </authorList>
    </citation>
    <scope>NUCLEOTIDE SEQUENCE [LARGE SCALE GENOMIC DNA]</scope>
    <source>
        <strain evidence="11">DSM 15383</strain>
    </source>
</reference>
<evidence type="ECO:0000256" key="4">
    <source>
        <dbReference type="ARBA" id="ARBA00022679"/>
    </source>
</evidence>
<evidence type="ECO:0000256" key="9">
    <source>
        <dbReference type="NCBIfam" id="TIGR00751"/>
    </source>
</evidence>
<dbReference type="OrthoDB" id="9767568at2"/>
<feature type="transmembrane region" description="Helical" evidence="8">
    <location>
        <begin position="268"/>
        <end position="291"/>
    </location>
</feature>
<keyword evidence="4 8" id="KW-0808">Transferase</keyword>
<dbReference type="HAMAP" id="MF_01937">
    <property type="entry name" value="MenA_1"/>
    <property type="match status" value="1"/>
</dbReference>